<reference evidence="3 4" key="1">
    <citation type="submission" date="2024-03" db="EMBL/GenBank/DDBJ databases">
        <title>Complete genome sequence of the green alga Chloropicon roscoffensis RCC1871.</title>
        <authorList>
            <person name="Lemieux C."/>
            <person name="Pombert J.-F."/>
            <person name="Otis C."/>
            <person name="Turmel M."/>
        </authorList>
    </citation>
    <scope>NUCLEOTIDE SEQUENCE [LARGE SCALE GENOMIC DNA]</scope>
    <source>
        <strain evidence="3 4">RCC1871</strain>
    </source>
</reference>
<sequence>MNTMTRSILCTLLVAAVAIGADAYGHHSSNAAVDAPEPSSNIIPVANARGDDEWSAAHIYPSILVTEGDTLKFKWTSMTSVVVLSPISIPDVDPMNLCQFLDQGTELHSASASGEFTYTITEADMATPIMYFSSRVGTQCTDGQKLMVSVVTEEQKLKTMEFMAELEKSMTLNSSAFGSAPIAFAVGVMALLAMLF</sequence>
<keyword evidence="1" id="KW-1133">Transmembrane helix</keyword>
<keyword evidence="1" id="KW-0812">Transmembrane</keyword>
<dbReference type="InterPro" id="IPR008972">
    <property type="entry name" value="Cupredoxin"/>
</dbReference>
<feature type="chain" id="PRO_5043545276" description="Phytocyanin domain-containing protein" evidence="2">
    <location>
        <begin position="24"/>
        <end position="196"/>
    </location>
</feature>
<dbReference type="EMBL" id="CP151506">
    <property type="protein sequence ID" value="WZN62781.1"/>
    <property type="molecule type" value="Genomic_DNA"/>
</dbReference>
<name>A0AAX4P9Q0_9CHLO</name>
<evidence type="ECO:0008006" key="5">
    <source>
        <dbReference type="Google" id="ProtNLM"/>
    </source>
</evidence>
<dbReference type="AlphaFoldDB" id="A0AAX4P9Q0"/>
<gene>
    <name evidence="3" type="ORF">HKI87_06g43230</name>
</gene>
<protein>
    <recommendedName>
        <fullName evidence="5">Phytocyanin domain-containing protein</fullName>
    </recommendedName>
</protein>
<evidence type="ECO:0000313" key="4">
    <source>
        <dbReference type="Proteomes" id="UP001472866"/>
    </source>
</evidence>
<evidence type="ECO:0000313" key="3">
    <source>
        <dbReference type="EMBL" id="WZN62781.1"/>
    </source>
</evidence>
<keyword evidence="4" id="KW-1185">Reference proteome</keyword>
<dbReference type="SUPFAM" id="SSF49503">
    <property type="entry name" value="Cupredoxins"/>
    <property type="match status" value="1"/>
</dbReference>
<proteinExistence type="predicted"/>
<keyword evidence="1" id="KW-0472">Membrane</keyword>
<evidence type="ECO:0000256" key="1">
    <source>
        <dbReference type="SAM" id="Phobius"/>
    </source>
</evidence>
<dbReference type="Proteomes" id="UP001472866">
    <property type="component" value="Chromosome 06"/>
</dbReference>
<feature type="transmembrane region" description="Helical" evidence="1">
    <location>
        <begin position="176"/>
        <end position="195"/>
    </location>
</feature>
<keyword evidence="2" id="KW-0732">Signal</keyword>
<organism evidence="3 4">
    <name type="scientific">Chloropicon roscoffensis</name>
    <dbReference type="NCBI Taxonomy" id="1461544"/>
    <lineage>
        <taxon>Eukaryota</taxon>
        <taxon>Viridiplantae</taxon>
        <taxon>Chlorophyta</taxon>
        <taxon>Chloropicophyceae</taxon>
        <taxon>Chloropicales</taxon>
        <taxon>Chloropicaceae</taxon>
        <taxon>Chloropicon</taxon>
    </lineage>
</organism>
<feature type="signal peptide" evidence="2">
    <location>
        <begin position="1"/>
        <end position="23"/>
    </location>
</feature>
<dbReference type="Gene3D" id="2.60.40.420">
    <property type="entry name" value="Cupredoxins - blue copper proteins"/>
    <property type="match status" value="1"/>
</dbReference>
<accession>A0AAX4P9Q0</accession>
<evidence type="ECO:0000256" key="2">
    <source>
        <dbReference type="SAM" id="SignalP"/>
    </source>
</evidence>